<dbReference type="InterPro" id="IPR039328">
    <property type="entry name" value="WDR89"/>
</dbReference>
<reference evidence="5" key="1">
    <citation type="submission" date="2022-01" db="EMBL/GenBank/DDBJ databases">
        <authorList>
            <person name="King R."/>
        </authorList>
    </citation>
    <scope>NUCLEOTIDE SEQUENCE</scope>
</reference>
<evidence type="ECO:0000313" key="5">
    <source>
        <dbReference type="EMBL" id="CAG9863423.1"/>
    </source>
</evidence>
<dbReference type="Pfam" id="PF00400">
    <property type="entry name" value="WD40"/>
    <property type="match status" value="2"/>
</dbReference>
<gene>
    <name evidence="5" type="ORF">PHYEVI_LOCUS9713</name>
</gene>
<keyword evidence="6" id="KW-1185">Reference proteome</keyword>
<protein>
    <recommendedName>
        <fullName evidence="1">WD repeat-containing protein 89</fullName>
    </recommendedName>
</protein>
<evidence type="ECO:0000256" key="4">
    <source>
        <dbReference type="PROSITE-ProRule" id="PRU00221"/>
    </source>
</evidence>
<dbReference type="PROSITE" id="PS50082">
    <property type="entry name" value="WD_REPEATS_2"/>
    <property type="match status" value="2"/>
</dbReference>
<dbReference type="OrthoDB" id="25131at2759"/>
<dbReference type="Gene3D" id="2.130.10.10">
    <property type="entry name" value="YVTN repeat-like/Quinoprotein amine dehydrogenase"/>
    <property type="match status" value="2"/>
</dbReference>
<dbReference type="EMBL" id="OU900099">
    <property type="protein sequence ID" value="CAG9863423.1"/>
    <property type="molecule type" value="Genomic_DNA"/>
</dbReference>
<dbReference type="PANTHER" id="PTHR22889:SF0">
    <property type="entry name" value="WD REPEAT-CONTAINING PROTEIN 89"/>
    <property type="match status" value="1"/>
</dbReference>
<evidence type="ECO:0000256" key="3">
    <source>
        <dbReference type="ARBA" id="ARBA00022737"/>
    </source>
</evidence>
<dbReference type="AlphaFoldDB" id="A0A9N9TZ09"/>
<proteinExistence type="predicted"/>
<feature type="repeat" description="WD" evidence="4">
    <location>
        <begin position="174"/>
        <end position="209"/>
    </location>
</feature>
<name>A0A9N9TZ09_PHYSR</name>
<dbReference type="Proteomes" id="UP001153712">
    <property type="component" value="Chromosome 6"/>
</dbReference>
<dbReference type="SMART" id="SM00320">
    <property type="entry name" value="WD40"/>
    <property type="match status" value="4"/>
</dbReference>
<dbReference type="InterPro" id="IPR001680">
    <property type="entry name" value="WD40_rpt"/>
</dbReference>
<dbReference type="PANTHER" id="PTHR22889">
    <property type="entry name" value="WD REPEAT-CONTAINING PROTEIN 89"/>
    <property type="match status" value="1"/>
</dbReference>
<dbReference type="InterPro" id="IPR015943">
    <property type="entry name" value="WD40/YVTN_repeat-like_dom_sf"/>
</dbReference>
<keyword evidence="3" id="KW-0677">Repeat</keyword>
<evidence type="ECO:0000313" key="6">
    <source>
        <dbReference type="Proteomes" id="UP001153712"/>
    </source>
</evidence>
<dbReference type="PROSITE" id="PS50294">
    <property type="entry name" value="WD_REPEATS_REGION"/>
    <property type="match status" value="2"/>
</dbReference>
<dbReference type="InterPro" id="IPR036322">
    <property type="entry name" value="WD40_repeat_dom_sf"/>
</dbReference>
<evidence type="ECO:0000256" key="1">
    <source>
        <dbReference type="ARBA" id="ARBA00021125"/>
    </source>
</evidence>
<keyword evidence="2 4" id="KW-0853">WD repeat</keyword>
<evidence type="ECO:0000256" key="2">
    <source>
        <dbReference type="ARBA" id="ARBA00022574"/>
    </source>
</evidence>
<sequence>MEIRENTDDNLENMDVDLEDNPLFPKCDYLIEEQVVKSFILHLDVTKETCPNVLVNTAKKRSVLYNMQNNGVNKLHSIDCESVLIGCKFSVSSRDLFYIGSEDGCINVMDLRTPGRPSLQFKDTTVEDGKSKTFNCFDVSPNDRLLTAGTDLIGGDAFILFWDIRKQNVLGGYWESHTDDITQVKFHPEDMNSLISGSIDGLINIYDLSQRCEDDALTDTFNTEESVDQLSWIRNNNKYNISCITHTSDVQLWDRDQGEVCNALTKLDVANNISKYVDNVYVANCHETESGVLLLAGSENPHCLRSLKLGKKNVNPGLEFSSNKQRVRDSSFIETNNLLVTGGEDGILNVWKVPVVN</sequence>
<feature type="repeat" description="WD" evidence="4">
    <location>
        <begin position="320"/>
        <end position="357"/>
    </location>
</feature>
<accession>A0A9N9TZ09</accession>
<organism evidence="5 6">
    <name type="scientific">Phyllotreta striolata</name>
    <name type="common">Striped flea beetle</name>
    <name type="synonym">Crioceris striolata</name>
    <dbReference type="NCBI Taxonomy" id="444603"/>
    <lineage>
        <taxon>Eukaryota</taxon>
        <taxon>Metazoa</taxon>
        <taxon>Ecdysozoa</taxon>
        <taxon>Arthropoda</taxon>
        <taxon>Hexapoda</taxon>
        <taxon>Insecta</taxon>
        <taxon>Pterygota</taxon>
        <taxon>Neoptera</taxon>
        <taxon>Endopterygota</taxon>
        <taxon>Coleoptera</taxon>
        <taxon>Polyphaga</taxon>
        <taxon>Cucujiformia</taxon>
        <taxon>Chrysomeloidea</taxon>
        <taxon>Chrysomelidae</taxon>
        <taxon>Galerucinae</taxon>
        <taxon>Alticini</taxon>
        <taxon>Phyllotreta</taxon>
    </lineage>
</organism>
<dbReference type="SUPFAM" id="SSF50978">
    <property type="entry name" value="WD40 repeat-like"/>
    <property type="match status" value="1"/>
</dbReference>